<name>A0ABV4U1X0_9BACT</name>
<gene>
    <name evidence="1" type="ORF">ACERK3_04740</name>
</gene>
<dbReference type="SUPFAM" id="SSF53795">
    <property type="entry name" value="PEP carboxykinase-like"/>
    <property type="match status" value="1"/>
</dbReference>
<dbReference type="InterPro" id="IPR032583">
    <property type="entry name" value="DUF4914"/>
</dbReference>
<proteinExistence type="predicted"/>
<protein>
    <submittedName>
        <fullName evidence="1">DUF4914 family protein</fullName>
    </submittedName>
</protein>
<sequence length="629" mass="70578">MATATTPNVKLPAEVEALLQGCRSVTYAESAKQLVELAVPSTDERGYYQVAYDVPGKGMYVEANVCRVRNGISANYTEAYMRRRDPDCMVIGDEKPTNKERYRERFGKPFDELRTQTFDWLKQQDLAVFYFNSGVDEHGLPSMAICPANAGFFALGLAMLQGILSFDEIEDDFEPHAILYVAPPFRHTHFDGKQVVVHNRTDTAHELFSYNLYPGPSAKKGVYGMLLNLGEEEGWVTAHCATVQVVTPYDNVTTIMHEGASGGGKSEMLEHVHRETDGRLRLGTNVVSGESRYLTLPRGCELHPVTDDMALCHPSYQKDGSKKLRLMDAEHSWFLRVNHIDHYGTDPHMERMVVEPSEPLLFLNIDAVPDSRALIWEHIEDEPGKRCPNPRVVVPRDIVPNIVHHPVTVDIRSFGVRCPPCTAENPTYGIVGLFHVLPPALAWLWRLVAPRGHGNPSIVSQEGLQSEGVGSYWPFATGRKVDQANLILNQILDTTNTLFILTPNQHVGAWETSFAPQWITREYLARRGHAPFRSDRLVKARCPLLGYTVKTMQVEGQVIGHWFLQVETQPEVGEQGYDAGAEILREFFHKQIQSFVEDDLHPTGKKIIECCLNGGTVEDYQAFTPNANA</sequence>
<dbReference type="RefSeq" id="WP_425344527.1">
    <property type="nucleotide sequence ID" value="NZ_JBGUBD010000003.1"/>
</dbReference>
<dbReference type="Pfam" id="PF16260">
    <property type="entry name" value="DUF4914"/>
    <property type="match status" value="1"/>
</dbReference>
<comment type="caution">
    <text evidence="1">The sequence shown here is derived from an EMBL/GenBank/DDBJ whole genome shotgun (WGS) entry which is preliminary data.</text>
</comment>
<reference evidence="1 2" key="1">
    <citation type="submission" date="2024-08" db="EMBL/GenBank/DDBJ databases">
        <title>Whole-genome sequencing of halo(alkali)philic microorganisms from hypersaline lakes.</title>
        <authorList>
            <person name="Sorokin D.Y."/>
            <person name="Merkel A.Y."/>
            <person name="Messina E."/>
            <person name="Yakimov M."/>
        </authorList>
    </citation>
    <scope>NUCLEOTIDE SEQUENCE [LARGE SCALE GENOMIC DNA]</scope>
    <source>
        <strain evidence="1 2">AB-hyl4</strain>
    </source>
</reference>
<organism evidence="1 2">
    <name type="scientific">Natronomicrosphaera hydrolytica</name>
    <dbReference type="NCBI Taxonomy" id="3242702"/>
    <lineage>
        <taxon>Bacteria</taxon>
        <taxon>Pseudomonadati</taxon>
        <taxon>Planctomycetota</taxon>
        <taxon>Phycisphaerae</taxon>
        <taxon>Phycisphaerales</taxon>
        <taxon>Phycisphaeraceae</taxon>
        <taxon>Natronomicrosphaera</taxon>
    </lineage>
</organism>
<accession>A0ABV4U1X0</accession>
<evidence type="ECO:0000313" key="1">
    <source>
        <dbReference type="EMBL" id="MFA9477598.1"/>
    </source>
</evidence>
<evidence type="ECO:0000313" key="2">
    <source>
        <dbReference type="Proteomes" id="UP001575105"/>
    </source>
</evidence>
<dbReference type="EMBL" id="JBGUBD010000003">
    <property type="protein sequence ID" value="MFA9477598.1"/>
    <property type="molecule type" value="Genomic_DNA"/>
</dbReference>
<dbReference type="Proteomes" id="UP001575105">
    <property type="component" value="Unassembled WGS sequence"/>
</dbReference>
<keyword evidence="2" id="KW-1185">Reference proteome</keyword>